<dbReference type="SMR" id="V7BGC4"/>
<protein>
    <recommendedName>
        <fullName evidence="6">RRM domain-containing protein</fullName>
    </recommendedName>
</protein>
<dbReference type="EMBL" id="CM002294">
    <property type="protein sequence ID" value="ESW15908.1"/>
    <property type="molecule type" value="Genomic_DNA"/>
</dbReference>
<dbReference type="InterPro" id="IPR050907">
    <property type="entry name" value="SRSF"/>
</dbReference>
<reference evidence="8" key="1">
    <citation type="journal article" date="2014" name="Nat. Genet.">
        <title>A reference genome for common bean and genome-wide analysis of dual domestications.</title>
        <authorList>
            <person name="Schmutz J."/>
            <person name="McClean P.E."/>
            <person name="Mamidi S."/>
            <person name="Wu G.A."/>
            <person name="Cannon S.B."/>
            <person name="Grimwood J."/>
            <person name="Jenkins J."/>
            <person name="Shu S."/>
            <person name="Song Q."/>
            <person name="Chavarro C."/>
            <person name="Torres-Torres M."/>
            <person name="Geffroy V."/>
            <person name="Moghaddam S.M."/>
            <person name="Gao D."/>
            <person name="Abernathy B."/>
            <person name="Barry K."/>
            <person name="Blair M."/>
            <person name="Brick M.A."/>
            <person name="Chovatia M."/>
            <person name="Gepts P."/>
            <person name="Goodstein D.M."/>
            <person name="Gonzales M."/>
            <person name="Hellsten U."/>
            <person name="Hyten D.L."/>
            <person name="Jia G."/>
            <person name="Kelly J.D."/>
            <person name="Kudrna D."/>
            <person name="Lee R."/>
            <person name="Richard M.M."/>
            <person name="Miklas P.N."/>
            <person name="Osorno J.M."/>
            <person name="Rodrigues J."/>
            <person name="Thareau V."/>
            <person name="Urrea C.A."/>
            <person name="Wang M."/>
            <person name="Yu Y."/>
            <person name="Zhang M."/>
            <person name="Wing R.A."/>
            <person name="Cregan P.B."/>
            <person name="Rokhsar D.S."/>
            <person name="Jackson S.A."/>
        </authorList>
    </citation>
    <scope>NUCLEOTIDE SEQUENCE [LARGE SCALE GENOMIC DNA]</scope>
    <source>
        <strain evidence="8">cv. G19833</strain>
    </source>
</reference>
<dbReference type="GO" id="GO:0003723">
    <property type="term" value="F:RNA binding"/>
    <property type="evidence" value="ECO:0007669"/>
    <property type="project" value="UniProtKB-UniRule"/>
</dbReference>
<keyword evidence="3" id="KW-0508">mRNA splicing</keyword>
<organism evidence="7 8">
    <name type="scientific">Phaseolus vulgaris</name>
    <name type="common">Kidney bean</name>
    <name type="synonym">French bean</name>
    <dbReference type="NCBI Taxonomy" id="3885"/>
    <lineage>
        <taxon>Eukaryota</taxon>
        <taxon>Viridiplantae</taxon>
        <taxon>Streptophyta</taxon>
        <taxon>Embryophyta</taxon>
        <taxon>Tracheophyta</taxon>
        <taxon>Spermatophyta</taxon>
        <taxon>Magnoliopsida</taxon>
        <taxon>eudicotyledons</taxon>
        <taxon>Gunneridae</taxon>
        <taxon>Pentapetalae</taxon>
        <taxon>rosids</taxon>
        <taxon>fabids</taxon>
        <taxon>Fabales</taxon>
        <taxon>Fabaceae</taxon>
        <taxon>Papilionoideae</taxon>
        <taxon>50 kb inversion clade</taxon>
        <taxon>NPAAA clade</taxon>
        <taxon>indigoferoid/millettioid clade</taxon>
        <taxon>Phaseoleae</taxon>
        <taxon>Phaseolus</taxon>
    </lineage>
</organism>
<dbReference type="Gene3D" id="3.30.70.330">
    <property type="match status" value="1"/>
</dbReference>
<evidence type="ECO:0000256" key="2">
    <source>
        <dbReference type="ARBA" id="ARBA00022728"/>
    </source>
</evidence>
<dbReference type="InterPro" id="IPR035979">
    <property type="entry name" value="RBD_domain_sf"/>
</dbReference>
<feature type="domain" description="RRM" evidence="6">
    <location>
        <begin position="29"/>
        <end position="112"/>
    </location>
</feature>
<dbReference type="PANTHER" id="PTHR23147">
    <property type="entry name" value="SERINE/ARGININE RICH SPLICING FACTOR"/>
    <property type="match status" value="1"/>
</dbReference>
<dbReference type="SUPFAM" id="SSF54928">
    <property type="entry name" value="RNA-binding domain, RBD"/>
    <property type="match status" value="1"/>
</dbReference>
<dbReference type="GO" id="GO:0005681">
    <property type="term" value="C:spliceosomal complex"/>
    <property type="evidence" value="ECO:0007669"/>
    <property type="project" value="UniProtKB-KW"/>
</dbReference>
<keyword evidence="8" id="KW-1185">Reference proteome</keyword>
<feature type="region of interest" description="Disordered" evidence="5">
    <location>
        <begin position="1"/>
        <end position="21"/>
    </location>
</feature>
<sequence>MPRDGEEGGNRGRSGLREDHRGRSANSYTTFLFSNFPNGYGEQDMFKVFQKWARVREVFISRRPNKWGRRFGFVRFLDVRNEGRLERELDQSSMEMWVEKKGKIVVGKLSAGMDEDQLGEEIVKGGLNTIRVRELGDRLVLITPREGENMEVIINDNKEWFDDALASIEPWSFLNGPNHKIVWVRCYGLPLSYWNRECFEKVLGVMATSASLVSIDKDTLSWEWKGGKVKTNEERKEQKGLEGTVLTLFSDQVYGAAHASYPTHEDVAKMVVEVECRINQEVNCADKGQSEEKKVAQLEGGWSPNATHSEKNDGRWSNAAHSENNDGRWSPNAAQSEKNDGRYVQQSPQKIYNEGGAVGNKLYESYVGVSEVGGSVESQKVSYEKETNLRGDQGIRNGVESNMWEDNGLLTLCTTYGASEEDVDVG</sequence>
<evidence type="ECO:0000256" key="4">
    <source>
        <dbReference type="PROSITE-ProRule" id="PRU00176"/>
    </source>
</evidence>
<name>V7BGC4_PHAVU</name>
<keyword evidence="1" id="KW-0507">mRNA processing</keyword>
<evidence type="ECO:0000259" key="6">
    <source>
        <dbReference type="PROSITE" id="PS50102"/>
    </source>
</evidence>
<dbReference type="GO" id="GO:0008380">
    <property type="term" value="P:RNA splicing"/>
    <property type="evidence" value="ECO:0007669"/>
    <property type="project" value="UniProtKB-KW"/>
</dbReference>
<gene>
    <name evidence="7" type="ORF">PHAVU_007G112900g</name>
</gene>
<proteinExistence type="predicted"/>
<evidence type="ECO:0000256" key="3">
    <source>
        <dbReference type="ARBA" id="ARBA00023187"/>
    </source>
</evidence>
<evidence type="ECO:0000256" key="1">
    <source>
        <dbReference type="ARBA" id="ARBA00022664"/>
    </source>
</evidence>
<accession>V7BGC4</accession>
<keyword evidence="4" id="KW-0694">RNA-binding</keyword>
<feature type="region of interest" description="Disordered" evidence="5">
    <location>
        <begin position="295"/>
        <end position="343"/>
    </location>
</feature>
<dbReference type="InterPro" id="IPR000504">
    <property type="entry name" value="RRM_dom"/>
</dbReference>
<dbReference type="GO" id="GO:0006397">
    <property type="term" value="P:mRNA processing"/>
    <property type="evidence" value="ECO:0007669"/>
    <property type="project" value="UniProtKB-KW"/>
</dbReference>
<dbReference type="Gramene" id="ESW15908">
    <property type="protein sequence ID" value="ESW15908"/>
    <property type="gene ID" value="PHAVU_007G112900g"/>
</dbReference>
<dbReference type="OrthoDB" id="1750209at2759"/>
<evidence type="ECO:0000313" key="8">
    <source>
        <dbReference type="Proteomes" id="UP000000226"/>
    </source>
</evidence>
<dbReference type="AlphaFoldDB" id="V7BGC4"/>
<dbReference type="Proteomes" id="UP000000226">
    <property type="component" value="Chromosome 7"/>
</dbReference>
<dbReference type="InterPro" id="IPR012677">
    <property type="entry name" value="Nucleotide-bd_a/b_plait_sf"/>
</dbReference>
<dbReference type="CDD" id="cd00590">
    <property type="entry name" value="RRM_SF"/>
    <property type="match status" value="1"/>
</dbReference>
<dbReference type="Pfam" id="PF00076">
    <property type="entry name" value="RRM_1"/>
    <property type="match status" value="1"/>
</dbReference>
<evidence type="ECO:0000256" key="5">
    <source>
        <dbReference type="SAM" id="MobiDB-lite"/>
    </source>
</evidence>
<keyword evidence="2" id="KW-0747">Spliceosome</keyword>
<dbReference type="STRING" id="3885.V7BGC4"/>
<dbReference type="PROSITE" id="PS50102">
    <property type="entry name" value="RRM"/>
    <property type="match status" value="1"/>
</dbReference>
<evidence type="ECO:0000313" key="7">
    <source>
        <dbReference type="EMBL" id="ESW15908.1"/>
    </source>
</evidence>